<dbReference type="PANTHER" id="PTHR36114">
    <property type="entry name" value="16.7 KDA PROTEIN IN WHIE LOCUS"/>
    <property type="match status" value="1"/>
</dbReference>
<dbReference type="CDD" id="cd02226">
    <property type="entry name" value="cupin_YdbB-like"/>
    <property type="match status" value="1"/>
</dbReference>
<proteinExistence type="predicted"/>
<dbReference type="GO" id="GO:0030145">
    <property type="term" value="F:manganese ion binding"/>
    <property type="evidence" value="ECO:0007669"/>
    <property type="project" value="InterPro"/>
</dbReference>
<gene>
    <name evidence="2" type="ORF">ARC20_14175</name>
</gene>
<dbReference type="STRING" id="676599.ARC20_14175"/>
<dbReference type="Proteomes" id="UP000051802">
    <property type="component" value="Unassembled WGS sequence"/>
</dbReference>
<dbReference type="InterPro" id="IPR014710">
    <property type="entry name" value="RmlC-like_jellyroll"/>
</dbReference>
<dbReference type="PROSITE" id="PS00725">
    <property type="entry name" value="GERMIN"/>
    <property type="match status" value="1"/>
</dbReference>
<dbReference type="Gene3D" id="2.60.120.10">
    <property type="entry name" value="Jelly Rolls"/>
    <property type="match status" value="1"/>
</dbReference>
<protein>
    <recommendedName>
        <fullName evidence="1">Cupin type-2 domain-containing protein</fullName>
    </recommendedName>
</protein>
<name>A0A0R0A103_9GAMM</name>
<dbReference type="EMBL" id="LLXU01000111">
    <property type="protein sequence ID" value="KRG38879.1"/>
    <property type="molecule type" value="Genomic_DNA"/>
</dbReference>
<dbReference type="OrthoDB" id="9794183at2"/>
<feature type="domain" description="Cupin type-2" evidence="1">
    <location>
        <begin position="65"/>
        <end position="115"/>
    </location>
</feature>
<dbReference type="InterPro" id="IPR052044">
    <property type="entry name" value="PKS_Associated_Protein"/>
</dbReference>
<dbReference type="Pfam" id="PF07883">
    <property type="entry name" value="Cupin_2"/>
    <property type="match status" value="1"/>
</dbReference>
<dbReference type="InterPro" id="IPR013096">
    <property type="entry name" value="Cupin_2"/>
</dbReference>
<dbReference type="RefSeq" id="WP_057648312.1">
    <property type="nucleotide sequence ID" value="NZ_LLXU01000111.1"/>
</dbReference>
<reference evidence="2 3" key="1">
    <citation type="submission" date="2015-10" db="EMBL/GenBank/DDBJ databases">
        <title>Genome sequencing and analysis of members of genus Stenotrophomonas.</title>
        <authorList>
            <person name="Patil P.P."/>
            <person name="Midha S."/>
            <person name="Patil P.B."/>
        </authorList>
    </citation>
    <scope>NUCLEOTIDE SEQUENCE [LARGE SCALE GENOMIC DNA]</scope>
    <source>
        <strain evidence="2 3">JCM 16536</strain>
    </source>
</reference>
<dbReference type="SUPFAM" id="SSF51182">
    <property type="entry name" value="RmlC-like cupins"/>
    <property type="match status" value="1"/>
</dbReference>
<sequence>MRTTGADPGFPDAEAYAAETARHAAGERVDLQAEQAAVTAAYRNQVMLDFNDHCLRLAVFEGAYRWHRHPDSDELFVVVEGEMEIELAGHAPVRLGPGQAFVVVANTVHRTRGLGRTVNLTCEKQAARTEFLEGPGP</sequence>
<evidence type="ECO:0000259" key="1">
    <source>
        <dbReference type="Pfam" id="PF07883"/>
    </source>
</evidence>
<comment type="caution">
    <text evidence="2">The sequence shown here is derived from an EMBL/GenBank/DDBJ whole genome shotgun (WGS) entry which is preliminary data.</text>
</comment>
<evidence type="ECO:0000313" key="3">
    <source>
        <dbReference type="Proteomes" id="UP000051802"/>
    </source>
</evidence>
<keyword evidence="3" id="KW-1185">Reference proteome</keyword>
<dbReference type="InterPro" id="IPR011051">
    <property type="entry name" value="RmlC_Cupin_sf"/>
</dbReference>
<accession>A0A0R0A103</accession>
<organism evidence="2 3">
    <name type="scientific">Stenotrophomonas panacihumi</name>
    <dbReference type="NCBI Taxonomy" id="676599"/>
    <lineage>
        <taxon>Bacteria</taxon>
        <taxon>Pseudomonadati</taxon>
        <taxon>Pseudomonadota</taxon>
        <taxon>Gammaproteobacteria</taxon>
        <taxon>Lysobacterales</taxon>
        <taxon>Lysobacteraceae</taxon>
        <taxon>Stenotrophomonas</taxon>
    </lineage>
</organism>
<dbReference type="PANTHER" id="PTHR36114:SF1">
    <property type="entry name" value="16.7 KDA PROTEIN IN WHIE LOCUS"/>
    <property type="match status" value="1"/>
</dbReference>
<evidence type="ECO:0000313" key="2">
    <source>
        <dbReference type="EMBL" id="KRG38879.1"/>
    </source>
</evidence>
<dbReference type="InterPro" id="IPR019780">
    <property type="entry name" value="Germin_Mn-BS"/>
</dbReference>
<dbReference type="AlphaFoldDB" id="A0A0R0A103"/>